<dbReference type="GO" id="GO:0009847">
    <property type="term" value="P:spore germination"/>
    <property type="evidence" value="ECO:0007669"/>
    <property type="project" value="UniProtKB-UniRule"/>
</dbReference>
<proteinExistence type="inferred from homology"/>
<keyword evidence="8" id="KW-1185">Reference proteome</keyword>
<comment type="similarity">
    <text evidence="2 4">Belongs to the GerABKA family.</text>
</comment>
<dbReference type="Proteomes" id="UP000295689">
    <property type="component" value="Unassembled WGS sequence"/>
</dbReference>
<keyword evidence="6" id="KW-1133">Transmembrane helix</keyword>
<dbReference type="Pfam" id="PF03323">
    <property type="entry name" value="GerA"/>
    <property type="match status" value="1"/>
</dbReference>
<evidence type="ECO:0000313" key="8">
    <source>
        <dbReference type="Proteomes" id="UP000295689"/>
    </source>
</evidence>
<dbReference type="AlphaFoldDB" id="A0A4R2BJF0"/>
<evidence type="ECO:0000256" key="5">
    <source>
        <dbReference type="SAM" id="MobiDB-lite"/>
    </source>
</evidence>
<feature type="compositionally biased region" description="Basic and acidic residues" evidence="5">
    <location>
        <begin position="10"/>
        <end position="21"/>
    </location>
</feature>
<accession>A0A4R2BJF0</accession>
<dbReference type="InterPro" id="IPR050768">
    <property type="entry name" value="UPF0353/GerABKA_families"/>
</dbReference>
<evidence type="ECO:0000256" key="3">
    <source>
        <dbReference type="ARBA" id="ARBA00023136"/>
    </source>
</evidence>
<dbReference type="EMBL" id="SLVV01000002">
    <property type="protein sequence ID" value="TCN27308.1"/>
    <property type="molecule type" value="Genomic_DNA"/>
</dbReference>
<feature type="region of interest" description="Disordered" evidence="5">
    <location>
        <begin position="1"/>
        <end position="21"/>
    </location>
</feature>
<keyword evidence="6" id="KW-0812">Transmembrane</keyword>
<evidence type="ECO:0000256" key="4">
    <source>
        <dbReference type="PIRNR" id="PIRNR005690"/>
    </source>
</evidence>
<comment type="subcellular location">
    <subcellularLocation>
        <location evidence="4">Cell membrane</location>
    </subcellularLocation>
    <subcellularLocation>
        <location evidence="1">Membrane</location>
        <topology evidence="1">Multi-pass membrane protein</topology>
    </subcellularLocation>
</comment>
<keyword evidence="3 4" id="KW-0472">Membrane</keyword>
<dbReference type="InterPro" id="IPR004995">
    <property type="entry name" value="Spore_Ger"/>
</dbReference>
<reference evidence="7 8" key="1">
    <citation type="journal article" date="2015" name="Stand. Genomic Sci.">
        <title>Genomic Encyclopedia of Bacterial and Archaeal Type Strains, Phase III: the genomes of soil and plant-associated and newly described type strains.</title>
        <authorList>
            <person name="Whitman W.B."/>
            <person name="Woyke T."/>
            <person name="Klenk H.P."/>
            <person name="Zhou Y."/>
            <person name="Lilburn T.G."/>
            <person name="Beck B.J."/>
            <person name="De Vos P."/>
            <person name="Vandamme P."/>
            <person name="Eisen J.A."/>
            <person name="Garrity G."/>
            <person name="Hugenholtz P."/>
            <person name="Kyrpides N.C."/>
        </authorList>
    </citation>
    <scope>NUCLEOTIDE SEQUENCE [LARGE SCALE GENOMIC DNA]</scope>
    <source>
        <strain evidence="7 8">CV53</strain>
    </source>
</reference>
<feature type="transmembrane region" description="Helical" evidence="6">
    <location>
        <begin position="393"/>
        <end position="411"/>
    </location>
</feature>
<evidence type="ECO:0000313" key="7">
    <source>
        <dbReference type="EMBL" id="TCN27308.1"/>
    </source>
</evidence>
<evidence type="ECO:0000256" key="2">
    <source>
        <dbReference type="ARBA" id="ARBA00005278"/>
    </source>
</evidence>
<evidence type="ECO:0000256" key="6">
    <source>
        <dbReference type="SAM" id="Phobius"/>
    </source>
</evidence>
<evidence type="ECO:0000256" key="1">
    <source>
        <dbReference type="ARBA" id="ARBA00004141"/>
    </source>
</evidence>
<comment type="caution">
    <text evidence="7">The sequence shown here is derived from an EMBL/GenBank/DDBJ whole genome shotgun (WGS) entry which is preliminary data.</text>
</comment>
<dbReference type="PANTHER" id="PTHR22550:SF5">
    <property type="entry name" value="LEUCINE ZIPPER PROTEIN 4"/>
    <property type="match status" value="1"/>
</dbReference>
<dbReference type="PIRSF" id="PIRSF005690">
    <property type="entry name" value="GerBA"/>
    <property type="match status" value="1"/>
</dbReference>
<protein>
    <submittedName>
        <fullName evidence="7">Spore germination protein KA/spore germination protein</fullName>
    </submittedName>
</protein>
<dbReference type="PANTHER" id="PTHR22550">
    <property type="entry name" value="SPORE GERMINATION PROTEIN"/>
    <property type="match status" value="1"/>
</dbReference>
<sequence length="511" mass="57277">MKISRRKNTKTSDLHTDKTEQQIESELDQNIKVLKELFKDCSDIVFRSFKAGENKAYIIFVDGLIDTKSIQFHVLEALEEIEQELHSAKSVKEKMLSAGTVTETEKLDELVKQVLSGNTGLMIDGLETALVIDAKGGSRRSVAEPETETAIRGSREGFTESLRVNTSLVRHKIRSNRLKIIAKTVGEETQTNIAILYIDGLCAPELLKEVEKRIDRIKIDGILESGYIEELIEDNSWSLFPQIQNTERPDTVAANLLEGRVAVIVDGTPFSLVLPATFWQFLQASEDYYHRFHISIFLRVLRVLFIFLALELPAIYVAVTTYHQEMIPTNLLFSVAASREAIPFPAFVEALIMEISFEALREAGIRLPKLVGQAVSILGALVIGQAAVEAGIVSAPMVIIVSMTGIASFTIPRFNMAISIRLLRFPIMILAGMFGLYGIVLGSLVILTHLCKLRSFGVPYFSPLGPLQFRELKDVFIRAPWWALDKRPTQTIQHDITRQKTHSKPRTPNEI</sequence>
<dbReference type="GO" id="GO:0005886">
    <property type="term" value="C:plasma membrane"/>
    <property type="evidence" value="ECO:0007669"/>
    <property type="project" value="UniProtKB-SubCell"/>
</dbReference>
<organism evidence="7 8">
    <name type="scientific">Mesobacillus foraminis</name>
    <dbReference type="NCBI Taxonomy" id="279826"/>
    <lineage>
        <taxon>Bacteria</taxon>
        <taxon>Bacillati</taxon>
        <taxon>Bacillota</taxon>
        <taxon>Bacilli</taxon>
        <taxon>Bacillales</taxon>
        <taxon>Bacillaceae</taxon>
        <taxon>Mesobacillus</taxon>
    </lineage>
</organism>
<gene>
    <name evidence="7" type="ORF">EV146_102257</name>
</gene>
<name>A0A4R2BJF0_9BACI</name>
<feature type="transmembrane region" description="Helical" evidence="6">
    <location>
        <begin position="300"/>
        <end position="322"/>
    </location>
</feature>
<feature type="transmembrane region" description="Helical" evidence="6">
    <location>
        <begin position="423"/>
        <end position="447"/>
    </location>
</feature>